<reference evidence="3" key="1">
    <citation type="submission" date="2023-03" db="EMBL/GenBank/DDBJ databases">
        <title>Selenobaculum gbiensis gen. nov. sp. nov., a new bacterium isolated from the gut microbiota of IBD patient.</title>
        <authorList>
            <person name="Yeo S."/>
            <person name="Park H."/>
            <person name="Huh C.S."/>
        </authorList>
    </citation>
    <scope>NUCLEOTIDE SEQUENCE</scope>
    <source>
        <strain evidence="3">ICN-92133</strain>
    </source>
</reference>
<dbReference type="Proteomes" id="UP001243623">
    <property type="component" value="Chromosome"/>
</dbReference>
<gene>
    <name evidence="3" type="ORF">P3F81_03875</name>
</gene>
<keyword evidence="1" id="KW-0238">DNA-binding</keyword>
<evidence type="ECO:0000313" key="4">
    <source>
        <dbReference type="Proteomes" id="UP001243623"/>
    </source>
</evidence>
<organism evidence="3 4">
    <name type="scientific">Selenobaculum gibii</name>
    <dbReference type="NCBI Taxonomy" id="3054208"/>
    <lineage>
        <taxon>Bacteria</taxon>
        <taxon>Bacillati</taxon>
        <taxon>Bacillota</taxon>
        <taxon>Negativicutes</taxon>
        <taxon>Selenomonadales</taxon>
        <taxon>Selenomonadaceae</taxon>
        <taxon>Selenobaculum</taxon>
    </lineage>
</organism>
<dbReference type="KEGG" id="sgbi:P3F81_03875"/>
<dbReference type="CDD" id="cd00093">
    <property type="entry name" value="HTH_XRE"/>
    <property type="match status" value="2"/>
</dbReference>
<dbReference type="PANTHER" id="PTHR46797:SF1">
    <property type="entry name" value="METHYLPHOSPHONATE SYNTHASE"/>
    <property type="match status" value="1"/>
</dbReference>
<evidence type="ECO:0000313" key="3">
    <source>
        <dbReference type="EMBL" id="WIW71453.1"/>
    </source>
</evidence>
<dbReference type="Pfam" id="PF01381">
    <property type="entry name" value="HTH_3"/>
    <property type="match status" value="1"/>
</dbReference>
<dbReference type="Gene3D" id="1.10.260.40">
    <property type="entry name" value="lambda repressor-like DNA-binding domains"/>
    <property type="match status" value="2"/>
</dbReference>
<dbReference type="PROSITE" id="PS50943">
    <property type="entry name" value="HTH_CROC1"/>
    <property type="match status" value="2"/>
</dbReference>
<dbReference type="SMART" id="SM00530">
    <property type="entry name" value="HTH_XRE"/>
    <property type="match status" value="2"/>
</dbReference>
<dbReference type="InterPro" id="IPR050807">
    <property type="entry name" value="TransReg_Diox_bact_type"/>
</dbReference>
<dbReference type="GO" id="GO:0003700">
    <property type="term" value="F:DNA-binding transcription factor activity"/>
    <property type="evidence" value="ECO:0007669"/>
    <property type="project" value="TreeGrafter"/>
</dbReference>
<dbReference type="SUPFAM" id="SSF47413">
    <property type="entry name" value="lambda repressor-like DNA-binding domains"/>
    <property type="match status" value="2"/>
</dbReference>
<dbReference type="RefSeq" id="WP_309320637.1">
    <property type="nucleotide sequence ID" value="NZ_CP120678.1"/>
</dbReference>
<name>A0A9Y2AJY3_9FIRM</name>
<dbReference type="GO" id="GO:0003677">
    <property type="term" value="F:DNA binding"/>
    <property type="evidence" value="ECO:0007669"/>
    <property type="project" value="UniProtKB-KW"/>
</dbReference>
<protein>
    <submittedName>
        <fullName evidence="3">Helix-turn-helix domain-containing protein</fullName>
    </submittedName>
</protein>
<dbReference type="InterPro" id="IPR010982">
    <property type="entry name" value="Lambda_DNA-bd_dom_sf"/>
</dbReference>
<dbReference type="EMBL" id="CP120678">
    <property type="protein sequence ID" value="WIW71453.1"/>
    <property type="molecule type" value="Genomic_DNA"/>
</dbReference>
<feature type="domain" description="HTH cro/C1-type" evidence="2">
    <location>
        <begin position="122"/>
        <end position="165"/>
    </location>
</feature>
<proteinExistence type="predicted"/>
<evidence type="ECO:0000256" key="1">
    <source>
        <dbReference type="ARBA" id="ARBA00023125"/>
    </source>
</evidence>
<dbReference type="PANTHER" id="PTHR46797">
    <property type="entry name" value="HTH-TYPE TRANSCRIPTIONAL REGULATOR"/>
    <property type="match status" value="1"/>
</dbReference>
<dbReference type="InterPro" id="IPR001387">
    <property type="entry name" value="Cro/C1-type_HTH"/>
</dbReference>
<accession>A0A9Y2AJY3</accession>
<sequence length="169" mass="19824">MTCHCPGGIKYAPLYIHSFQLLQPRKLLEAERFNIQYTSPSEIDTVADKLRYYRHKKALRQKDVAEKTGIHLATYCAYEQEDRKIPYPLDKLSKIAELFDVEITDLLDHYNLFLYNGQAQQIRALRQSLGLSKKEFGKLYGFHAHTVNQWENDNIQILKTTWVKLFGDE</sequence>
<feature type="domain" description="HTH cro/C1-type" evidence="2">
    <location>
        <begin position="50"/>
        <end position="106"/>
    </location>
</feature>
<dbReference type="Pfam" id="PF12844">
    <property type="entry name" value="HTH_19"/>
    <property type="match status" value="1"/>
</dbReference>
<keyword evidence="4" id="KW-1185">Reference proteome</keyword>
<dbReference type="AlphaFoldDB" id="A0A9Y2AJY3"/>
<evidence type="ECO:0000259" key="2">
    <source>
        <dbReference type="PROSITE" id="PS50943"/>
    </source>
</evidence>
<dbReference type="GO" id="GO:0005829">
    <property type="term" value="C:cytosol"/>
    <property type="evidence" value="ECO:0007669"/>
    <property type="project" value="TreeGrafter"/>
</dbReference>